<dbReference type="Gene3D" id="2.60.210.10">
    <property type="entry name" value="Apoptosis, Tumor Necrosis Factor Receptor Associated Protein 2, Chain A"/>
    <property type="match status" value="1"/>
</dbReference>
<evidence type="ECO:0000313" key="3">
    <source>
        <dbReference type="EMBL" id="GJN09599.1"/>
    </source>
</evidence>
<gene>
    <name evidence="3" type="primary">ga27620</name>
    <name evidence="2" type="synonym">ga27598</name>
    <name evidence="2" type="ORF">PR202_ga27598</name>
    <name evidence="3" type="ORF">PR202_ga27620</name>
</gene>
<dbReference type="EMBL" id="BQKI01000016">
    <property type="protein sequence ID" value="GJN09599.1"/>
    <property type="molecule type" value="Genomic_DNA"/>
</dbReference>
<proteinExistence type="predicted"/>
<feature type="domain" description="MATH" evidence="1">
    <location>
        <begin position="1"/>
        <end position="71"/>
    </location>
</feature>
<sequence length="71" mass="7760">MFEIIIGYTLNKDIDACEFIRSGSFTVGGCDWSVRLYPDEVGETTKGFVAIVLELISKNAKMSASPQPELG</sequence>
<accession>A0AAV5DF10</accession>
<evidence type="ECO:0000313" key="2">
    <source>
        <dbReference type="EMBL" id="GJN09580.1"/>
    </source>
</evidence>
<reference evidence="3" key="2">
    <citation type="submission" date="2021-12" db="EMBL/GenBank/DDBJ databases">
        <title>Resequencing data analysis of finger millet.</title>
        <authorList>
            <person name="Hatakeyama M."/>
            <person name="Aluri S."/>
            <person name="Balachadran M.T."/>
            <person name="Sivarajan S.R."/>
            <person name="Poveda L."/>
            <person name="Shimizu-Inatsugi R."/>
            <person name="Schlapbach R."/>
            <person name="Sreeman S.M."/>
            <person name="Shimizu K.K."/>
        </authorList>
    </citation>
    <scope>NUCLEOTIDE SEQUENCE</scope>
</reference>
<dbReference type="Proteomes" id="UP001054889">
    <property type="component" value="Unassembled WGS sequence"/>
</dbReference>
<comment type="caution">
    <text evidence="3">The sequence shown here is derived from an EMBL/GenBank/DDBJ whole genome shotgun (WGS) entry which is preliminary data.</text>
</comment>
<dbReference type="CDD" id="cd00121">
    <property type="entry name" value="MATH"/>
    <property type="match status" value="1"/>
</dbReference>
<organism evidence="3 4">
    <name type="scientific">Eleusine coracana subsp. coracana</name>
    <dbReference type="NCBI Taxonomy" id="191504"/>
    <lineage>
        <taxon>Eukaryota</taxon>
        <taxon>Viridiplantae</taxon>
        <taxon>Streptophyta</taxon>
        <taxon>Embryophyta</taxon>
        <taxon>Tracheophyta</taxon>
        <taxon>Spermatophyta</taxon>
        <taxon>Magnoliopsida</taxon>
        <taxon>Liliopsida</taxon>
        <taxon>Poales</taxon>
        <taxon>Poaceae</taxon>
        <taxon>PACMAD clade</taxon>
        <taxon>Chloridoideae</taxon>
        <taxon>Cynodonteae</taxon>
        <taxon>Eleusininae</taxon>
        <taxon>Eleusine</taxon>
    </lineage>
</organism>
<reference evidence="3" key="1">
    <citation type="journal article" date="2018" name="DNA Res.">
        <title>Multiple hybrid de novo genome assembly of finger millet, an orphan allotetraploid crop.</title>
        <authorList>
            <person name="Hatakeyama M."/>
            <person name="Aluri S."/>
            <person name="Balachadran M.T."/>
            <person name="Sivarajan S.R."/>
            <person name="Patrignani A."/>
            <person name="Gruter S."/>
            <person name="Poveda L."/>
            <person name="Shimizu-Inatsugi R."/>
            <person name="Baeten J."/>
            <person name="Francoijs K.J."/>
            <person name="Nataraja K.N."/>
            <person name="Reddy Y.A.N."/>
            <person name="Phadnis S."/>
            <person name="Ravikumar R.L."/>
            <person name="Schlapbach R."/>
            <person name="Sreeman S.M."/>
            <person name="Shimizu K.K."/>
        </authorList>
    </citation>
    <scope>NUCLEOTIDE SEQUENCE</scope>
</reference>
<evidence type="ECO:0000313" key="4">
    <source>
        <dbReference type="Proteomes" id="UP001054889"/>
    </source>
</evidence>
<dbReference type="PROSITE" id="PS50144">
    <property type="entry name" value="MATH"/>
    <property type="match status" value="1"/>
</dbReference>
<dbReference type="SUPFAM" id="SSF49599">
    <property type="entry name" value="TRAF domain-like"/>
    <property type="match status" value="1"/>
</dbReference>
<dbReference type="InterPro" id="IPR008974">
    <property type="entry name" value="TRAF-like"/>
</dbReference>
<dbReference type="AlphaFoldDB" id="A0AAV5DF10"/>
<name>A0AAV5DF10_ELECO</name>
<protein>
    <recommendedName>
        <fullName evidence="1">MATH domain-containing protein</fullName>
    </recommendedName>
</protein>
<keyword evidence="4" id="KW-1185">Reference proteome</keyword>
<evidence type="ECO:0000259" key="1">
    <source>
        <dbReference type="PROSITE" id="PS50144"/>
    </source>
</evidence>
<dbReference type="EMBL" id="BQKI01000016">
    <property type="protein sequence ID" value="GJN09580.1"/>
    <property type="molecule type" value="Genomic_DNA"/>
</dbReference>
<dbReference type="InterPro" id="IPR002083">
    <property type="entry name" value="MATH/TRAF_dom"/>
</dbReference>